<keyword evidence="7" id="KW-1185">Reference proteome</keyword>
<dbReference type="AlphaFoldDB" id="A0ABD3P878"/>
<feature type="region of interest" description="Disordered" evidence="4">
    <location>
        <begin position="111"/>
        <end position="130"/>
    </location>
</feature>
<dbReference type="EMBL" id="JALLPJ020000735">
    <property type="protein sequence ID" value="KAL3784228.1"/>
    <property type="molecule type" value="Genomic_DNA"/>
</dbReference>
<evidence type="ECO:0000256" key="2">
    <source>
        <dbReference type="ARBA" id="ARBA00022803"/>
    </source>
</evidence>
<gene>
    <name evidence="6" type="ORF">ACHAWO_005659</name>
</gene>
<dbReference type="SMART" id="SM00028">
    <property type="entry name" value="TPR"/>
    <property type="match status" value="1"/>
</dbReference>
<evidence type="ECO:0000313" key="6">
    <source>
        <dbReference type="EMBL" id="KAL3784228.1"/>
    </source>
</evidence>
<feature type="repeat" description="TPR" evidence="3">
    <location>
        <begin position="644"/>
        <end position="677"/>
    </location>
</feature>
<dbReference type="Pfam" id="PF08755">
    <property type="entry name" value="YccV-like"/>
    <property type="match status" value="2"/>
</dbReference>
<comment type="caution">
    <text evidence="6">The sequence shown here is derived from an EMBL/GenBank/DDBJ whole genome shotgun (WGS) entry which is preliminary data.</text>
</comment>
<dbReference type="Proteomes" id="UP001530400">
    <property type="component" value="Unassembled WGS sequence"/>
</dbReference>
<dbReference type="InterPro" id="IPR053189">
    <property type="entry name" value="Clp_protease_adapter_ClpF"/>
</dbReference>
<protein>
    <recommendedName>
        <fullName evidence="5">Hemimethylated DNA-binding domain-containing protein</fullName>
    </recommendedName>
</protein>
<keyword evidence="1" id="KW-0677">Repeat</keyword>
<dbReference type="PANTHER" id="PTHR48439">
    <property type="entry name" value="HEMIMETHYLATED DNA-BINDING DOMAIN-CONTAINING PROTEIN"/>
    <property type="match status" value="1"/>
</dbReference>
<dbReference type="PROSITE" id="PS50005">
    <property type="entry name" value="TPR"/>
    <property type="match status" value="1"/>
</dbReference>
<reference evidence="6 7" key="1">
    <citation type="submission" date="2024-10" db="EMBL/GenBank/DDBJ databases">
        <title>Updated reference genomes for cyclostephanoid diatoms.</title>
        <authorList>
            <person name="Roberts W.R."/>
            <person name="Alverson A.J."/>
        </authorList>
    </citation>
    <scope>NUCLEOTIDE SEQUENCE [LARGE SCALE GENOMIC DNA]</scope>
    <source>
        <strain evidence="6 7">AJA010-31</strain>
    </source>
</reference>
<evidence type="ECO:0000256" key="4">
    <source>
        <dbReference type="SAM" id="MobiDB-lite"/>
    </source>
</evidence>
<accession>A0ABD3P878</accession>
<keyword evidence="2 3" id="KW-0802">TPR repeat</keyword>
<dbReference type="Gene3D" id="2.30.30.390">
    <property type="entry name" value="Hemimethylated DNA-binding domain"/>
    <property type="match status" value="2"/>
</dbReference>
<dbReference type="SUPFAM" id="SSF48452">
    <property type="entry name" value="TPR-like"/>
    <property type="match status" value="1"/>
</dbReference>
<dbReference type="Pfam" id="PF07719">
    <property type="entry name" value="TPR_2"/>
    <property type="match status" value="1"/>
</dbReference>
<evidence type="ECO:0000259" key="5">
    <source>
        <dbReference type="SMART" id="SM00992"/>
    </source>
</evidence>
<organism evidence="6 7">
    <name type="scientific">Cyclotella atomus</name>
    <dbReference type="NCBI Taxonomy" id="382360"/>
    <lineage>
        <taxon>Eukaryota</taxon>
        <taxon>Sar</taxon>
        <taxon>Stramenopiles</taxon>
        <taxon>Ochrophyta</taxon>
        <taxon>Bacillariophyta</taxon>
        <taxon>Coscinodiscophyceae</taxon>
        <taxon>Thalassiosirophycidae</taxon>
        <taxon>Stephanodiscales</taxon>
        <taxon>Stephanodiscaceae</taxon>
        <taxon>Cyclotella</taxon>
    </lineage>
</organism>
<dbReference type="InterPro" id="IPR036623">
    <property type="entry name" value="Hemimethylated_DNA-bd_sf"/>
</dbReference>
<evidence type="ECO:0000256" key="3">
    <source>
        <dbReference type="PROSITE-ProRule" id="PRU00339"/>
    </source>
</evidence>
<evidence type="ECO:0000256" key="1">
    <source>
        <dbReference type="ARBA" id="ARBA00022737"/>
    </source>
</evidence>
<dbReference type="InterPro" id="IPR013105">
    <property type="entry name" value="TPR_2"/>
</dbReference>
<feature type="domain" description="Hemimethylated DNA-binding" evidence="5">
    <location>
        <begin position="423"/>
        <end position="530"/>
    </location>
</feature>
<feature type="domain" description="Hemimethylated DNA-binding" evidence="5">
    <location>
        <begin position="180"/>
        <end position="301"/>
    </location>
</feature>
<dbReference type="InterPro" id="IPR011990">
    <property type="entry name" value="TPR-like_helical_dom_sf"/>
</dbReference>
<proteinExistence type="predicted"/>
<sequence>MTQSRVPRTLYRQLLSWCRQYKDVPFDGVPPLTLSPPEVNARALLRLRSMRAFLDANNINDSSRHAKWRHPVHFALYNTDVSVDVNNMIVFPSVKNADELRDVTRSANINTLSDIDDSDDNTGQEFESPSDAVKEQISLALDTMKSCNQLASSELDSRRNRRQSSIEIRQKELDDADATHVKYHVGQVVSQKKKGWRGVIVGWTVEEKKFPDTKRLTSLTTKQYSIPEQNSSDQVHNNEKPKVKYTILVDINDATLLESSKIVSLEPEDELVLVEPCLQRIHNNLINQYFLGFEVDHFVPNETLGYVYPMDRYSANSRSDTTVHNTAAAENSAEFDQSCLSIIQGIEKISKELVLSFEQSTKEHAPKNNFIEPLLTELSTQTQSYDNASTSSVYSSVSALYSYHMKVNYLLWSRKRHLEHKPKIKFSLGQVVRHKLYDYRGVVVAWDAKSKVDVRNWDGLQNIEDPQNQPFYHIIPDENDCIRAFGGPRSFRYVCQDNLEVCEVSSKLAVDSLNPQEWRWDGLKGVYTPSDEMRFFYGEEPLSDELLIQQILQNQQDTLSNNLLLVREGSSDYFTLDDLFRVLHADTLAHANCIQDMLKEIWKESRNRALREDLDRGITYLVEGSTEKALSTFNRITEADLSYGEAWNKKATAHYLAGHMQESLAAAQKALEIDPNNFLALAGIGLVEMDSSSSMRKAIDAFKQCLSLNPWSMVSARLSACLRKLDRCEDD</sequence>
<dbReference type="SUPFAM" id="SSF141255">
    <property type="entry name" value="YccV-like"/>
    <property type="match status" value="2"/>
</dbReference>
<dbReference type="InterPro" id="IPR011722">
    <property type="entry name" value="Hemimethylated_DNA-bd_dom"/>
</dbReference>
<dbReference type="SMART" id="SM00992">
    <property type="entry name" value="YccV-like"/>
    <property type="match status" value="2"/>
</dbReference>
<dbReference type="NCBIfam" id="TIGR02097">
    <property type="entry name" value="yccV"/>
    <property type="match status" value="1"/>
</dbReference>
<dbReference type="Gene3D" id="1.25.40.10">
    <property type="entry name" value="Tetratricopeptide repeat domain"/>
    <property type="match status" value="1"/>
</dbReference>
<dbReference type="InterPro" id="IPR019734">
    <property type="entry name" value="TPR_rpt"/>
</dbReference>
<name>A0ABD3P878_9STRA</name>
<evidence type="ECO:0000313" key="7">
    <source>
        <dbReference type="Proteomes" id="UP001530400"/>
    </source>
</evidence>
<dbReference type="PANTHER" id="PTHR48439:SF1">
    <property type="entry name" value="HEMIMETHYLATED DNA-BINDING DOMAIN-CONTAINING PROTEIN"/>
    <property type="match status" value="1"/>
</dbReference>